<dbReference type="RefSeq" id="WP_173710584.1">
    <property type="nucleotide sequence ID" value="NZ_JABSWW010000001.1"/>
</dbReference>
<accession>A0AAX0AYF3</accession>
<evidence type="ECO:0000313" key="1">
    <source>
        <dbReference type="EMBL" id="NRT87937.1"/>
    </source>
</evidence>
<reference evidence="1" key="1">
    <citation type="submission" date="2020-05" db="EMBL/GenBank/DDBJ databases">
        <authorList>
            <person name="Brown S."/>
            <person name="Huntemann M."/>
            <person name="Clum A."/>
            <person name="Spunde A."/>
            <person name="Palaniappan K."/>
            <person name="Ritter S."/>
            <person name="Mikhailova N."/>
            <person name="Chen I.-M."/>
            <person name="Stamatis D."/>
            <person name="Reddy T."/>
            <person name="O'Malley R."/>
            <person name="Daum C."/>
            <person name="Shapiro N."/>
            <person name="Ivanova N."/>
            <person name="Kyrpides N."/>
            <person name="Woyke T."/>
        </authorList>
    </citation>
    <scope>NUCLEOTIDE SEQUENCE</scope>
    <source>
        <strain evidence="1">DJ080</strain>
    </source>
</reference>
<name>A0AAX0AYF3_CLOBE</name>
<dbReference type="Proteomes" id="UP001193748">
    <property type="component" value="Unassembled WGS sequence"/>
</dbReference>
<organism evidence="1 2">
    <name type="scientific">Clostridium beijerinckii</name>
    <name type="common">Clostridium MP</name>
    <dbReference type="NCBI Taxonomy" id="1520"/>
    <lineage>
        <taxon>Bacteria</taxon>
        <taxon>Bacillati</taxon>
        <taxon>Bacillota</taxon>
        <taxon>Clostridia</taxon>
        <taxon>Eubacteriales</taxon>
        <taxon>Clostridiaceae</taxon>
        <taxon>Clostridium</taxon>
    </lineage>
</organism>
<reference evidence="1" key="2">
    <citation type="journal article" date="2022" name="Nat. Biotechnol.">
        <title>Carbon-negative production of acetone and isopropanol by gas fermentation at industrial pilot scale.</title>
        <authorList>
            <person name="Liew F.E."/>
            <person name="Nogle R."/>
            <person name="Abdalla T."/>
            <person name="Rasor B.J."/>
            <person name="Canter C."/>
            <person name="Jensen R.O."/>
            <person name="Wang L."/>
            <person name="Strutz J."/>
            <person name="Chirania P."/>
            <person name="De Tissera S."/>
            <person name="Mueller A.P."/>
            <person name="Ruan Z."/>
            <person name="Gao A."/>
            <person name="Tran L."/>
            <person name="Engle N.L."/>
            <person name="Bromley J.C."/>
            <person name="Daniell J."/>
            <person name="Conrado R."/>
            <person name="Tschaplinski T.J."/>
            <person name="Giannone R.J."/>
            <person name="Hettich R.L."/>
            <person name="Karim A.S."/>
            <person name="Simpson S.D."/>
            <person name="Brown S.D."/>
            <person name="Leang C."/>
            <person name="Jewett M.C."/>
            <person name="Kopke M."/>
        </authorList>
    </citation>
    <scope>NUCLEOTIDE SEQUENCE</scope>
    <source>
        <strain evidence="1">DJ080</strain>
    </source>
</reference>
<dbReference type="AlphaFoldDB" id="A0AAX0AYF3"/>
<protein>
    <submittedName>
        <fullName evidence="1">Uncharacterized protein</fullName>
    </submittedName>
</protein>
<gene>
    <name evidence="1" type="ORF">B0H41_001616</name>
</gene>
<comment type="caution">
    <text evidence="1">The sequence shown here is derived from an EMBL/GenBank/DDBJ whole genome shotgun (WGS) entry which is preliminary data.</text>
</comment>
<dbReference type="EMBL" id="JABSWW010000001">
    <property type="protein sequence ID" value="NRT87937.1"/>
    <property type="molecule type" value="Genomic_DNA"/>
</dbReference>
<sequence length="86" mass="9790">MTEKFINSETQAIEDLKHLSEVGDIFAYQNESISKAKAIEALEKQIPYKLTQIDKETLTGICKCGRVTEVIDCEHYCKYCGQKVTK</sequence>
<proteinExistence type="predicted"/>
<evidence type="ECO:0000313" key="2">
    <source>
        <dbReference type="Proteomes" id="UP001193748"/>
    </source>
</evidence>